<dbReference type="PROSITE" id="PS51257">
    <property type="entry name" value="PROKAR_LIPOPROTEIN"/>
    <property type="match status" value="1"/>
</dbReference>
<evidence type="ECO:0000313" key="4">
    <source>
        <dbReference type="Proteomes" id="UP000277671"/>
    </source>
</evidence>
<keyword evidence="2" id="KW-0732">Signal</keyword>
<feature type="region of interest" description="Disordered" evidence="1">
    <location>
        <begin position="23"/>
        <end position="42"/>
    </location>
</feature>
<protein>
    <submittedName>
        <fullName evidence="3">Uncharacterized protein</fullName>
    </submittedName>
</protein>
<gene>
    <name evidence="3" type="ORF">BDK92_4799</name>
</gene>
<accession>A0A495JN42</accession>
<feature type="signal peptide" evidence="2">
    <location>
        <begin position="1"/>
        <end position="19"/>
    </location>
</feature>
<organism evidence="3 4">
    <name type="scientific">Micromonospora pisi</name>
    <dbReference type="NCBI Taxonomy" id="589240"/>
    <lineage>
        <taxon>Bacteria</taxon>
        <taxon>Bacillati</taxon>
        <taxon>Actinomycetota</taxon>
        <taxon>Actinomycetes</taxon>
        <taxon>Micromonosporales</taxon>
        <taxon>Micromonosporaceae</taxon>
        <taxon>Micromonospora</taxon>
    </lineage>
</organism>
<evidence type="ECO:0000256" key="1">
    <source>
        <dbReference type="SAM" id="MobiDB-lite"/>
    </source>
</evidence>
<dbReference type="AlphaFoldDB" id="A0A495JN42"/>
<dbReference type="InterPro" id="IPR038468">
    <property type="entry name" value="MmpS_C"/>
</dbReference>
<keyword evidence="4" id="KW-1185">Reference proteome</keyword>
<reference evidence="3 4" key="1">
    <citation type="submission" date="2018-10" db="EMBL/GenBank/DDBJ databases">
        <title>Sequencing the genomes of 1000 actinobacteria strains.</title>
        <authorList>
            <person name="Klenk H.-P."/>
        </authorList>
    </citation>
    <scope>NUCLEOTIDE SEQUENCE [LARGE SCALE GENOMIC DNA]</scope>
    <source>
        <strain evidence="3 4">DSM 45175</strain>
    </source>
</reference>
<dbReference type="EMBL" id="RBKT01000001">
    <property type="protein sequence ID" value="RKR90426.1"/>
    <property type="molecule type" value="Genomic_DNA"/>
</dbReference>
<dbReference type="OrthoDB" id="3634263at2"/>
<proteinExistence type="predicted"/>
<dbReference type="Gene3D" id="2.60.40.2880">
    <property type="entry name" value="MmpS1-5, C-terminal soluble domain"/>
    <property type="match status" value="1"/>
</dbReference>
<dbReference type="RefSeq" id="WP_147457096.1">
    <property type="nucleotide sequence ID" value="NZ_RBKT01000001.1"/>
</dbReference>
<evidence type="ECO:0000256" key="2">
    <source>
        <dbReference type="SAM" id="SignalP"/>
    </source>
</evidence>
<evidence type="ECO:0000313" key="3">
    <source>
        <dbReference type="EMBL" id="RKR90426.1"/>
    </source>
</evidence>
<dbReference type="Proteomes" id="UP000277671">
    <property type="component" value="Unassembled WGS sequence"/>
</dbReference>
<feature type="chain" id="PRO_5039442954" evidence="2">
    <location>
        <begin position="20"/>
        <end position="132"/>
    </location>
</feature>
<name>A0A495JN42_9ACTN</name>
<sequence length="132" mass="13644">MTPPAARFAVSMLLITALAGCGDTSAEPRTPAPSSSTMDAPRETHILVLSATGTATLENVRYVVNGETVEETTARLPWEKTFQIESGSWELVIRHGAGDVRAVATVDGNLFTQGAGGGDGTGQLQLSGSIDG</sequence>
<comment type="caution">
    <text evidence="3">The sequence shown here is derived from an EMBL/GenBank/DDBJ whole genome shotgun (WGS) entry which is preliminary data.</text>
</comment>